<evidence type="ECO:0000313" key="11">
    <source>
        <dbReference type="WBParaSite" id="MBELARI_LOCUS12571"/>
    </source>
</evidence>
<protein>
    <submittedName>
        <fullName evidence="11">ZP domain-containing protein</fullName>
    </submittedName>
</protein>
<keyword evidence="4 8" id="KW-0812">Transmembrane</keyword>
<keyword evidence="3" id="KW-1003">Cell membrane</keyword>
<name>A0AAF3EF09_9BILA</name>
<evidence type="ECO:0000256" key="5">
    <source>
        <dbReference type="ARBA" id="ARBA00022729"/>
    </source>
</evidence>
<dbReference type="AlphaFoldDB" id="A0AAF3EF09"/>
<evidence type="ECO:0000259" key="9">
    <source>
        <dbReference type="PROSITE" id="PS51034"/>
    </source>
</evidence>
<feature type="domain" description="ZP" evidence="9">
    <location>
        <begin position="14"/>
        <end position="260"/>
    </location>
</feature>
<feature type="transmembrane region" description="Helical" evidence="8">
    <location>
        <begin position="384"/>
        <end position="407"/>
    </location>
</feature>
<evidence type="ECO:0000256" key="6">
    <source>
        <dbReference type="ARBA" id="ARBA00022989"/>
    </source>
</evidence>
<reference evidence="11" key="1">
    <citation type="submission" date="2024-02" db="UniProtKB">
        <authorList>
            <consortium name="WormBaseParasite"/>
        </authorList>
    </citation>
    <scope>IDENTIFICATION</scope>
</reference>
<proteinExistence type="predicted"/>
<dbReference type="PROSITE" id="PS51034">
    <property type="entry name" value="ZP_2"/>
    <property type="match status" value="1"/>
</dbReference>
<dbReference type="InterPro" id="IPR001507">
    <property type="entry name" value="ZP_dom"/>
</dbReference>
<dbReference type="InterPro" id="IPR056953">
    <property type="entry name" value="CUT_N"/>
</dbReference>
<sequence length="423" mass="48182">MKYPNEILETPMVFCEPERLVIKIKTTSSNPSHIYAENLIEDAECAVRNQNRIAIPVGKCGMTSERTDNPMGMIERICVTVQLHPLFVTESDRSYCAQCVYVENQVLEDFEQTLAISEHQATELDPQFDFEETPTCSYTIRKDSKDGPEAHYASVGERVFHVWSCESATAGILIQNCYVEDGQGNRILIIDQNGCGVDHYVMATPNYSPDLTSAFQETHVFKFAQKTITRFTCQIRICYKGKDCSELSPPRACPSLEERLAMVRQLRDQPSYEKKDIYLSLKELEKDIQKQPFPFPKPPRVNFTAESKGKIYFNGNTTTLRRERRALEYRIEKNVGKVLKSEYGYPMMDVKGELRVLDTPEDAQYYESVGSASKSDDCSSKSSFLFPIIIACLIVTSLLLFTFVLLITRKSNSRPKESSWIAT</sequence>
<keyword evidence="5" id="KW-0732">Signal</keyword>
<dbReference type="SMART" id="SM00241">
    <property type="entry name" value="ZP"/>
    <property type="match status" value="1"/>
</dbReference>
<keyword evidence="6 8" id="KW-1133">Transmembrane helix</keyword>
<dbReference type="InterPro" id="IPR057475">
    <property type="entry name" value="CUT_C"/>
</dbReference>
<dbReference type="Pfam" id="PF25301">
    <property type="entry name" value="CUT_C"/>
    <property type="match status" value="1"/>
</dbReference>
<dbReference type="GO" id="GO:0042302">
    <property type="term" value="F:structural constituent of cuticle"/>
    <property type="evidence" value="ECO:0007669"/>
    <property type="project" value="UniProtKB-KW"/>
</dbReference>
<evidence type="ECO:0000313" key="10">
    <source>
        <dbReference type="Proteomes" id="UP000887575"/>
    </source>
</evidence>
<dbReference type="Proteomes" id="UP000887575">
    <property type="component" value="Unassembled WGS sequence"/>
</dbReference>
<dbReference type="GO" id="GO:0005886">
    <property type="term" value="C:plasma membrane"/>
    <property type="evidence" value="ECO:0007669"/>
    <property type="project" value="UniProtKB-SubCell"/>
</dbReference>
<evidence type="ECO:0000256" key="2">
    <source>
        <dbReference type="ARBA" id="ARBA00022460"/>
    </source>
</evidence>
<dbReference type="WBParaSite" id="MBELARI_LOCUS12571">
    <property type="protein sequence ID" value="MBELARI_LOCUS12571"/>
    <property type="gene ID" value="MBELARI_LOCUS12571"/>
</dbReference>
<evidence type="ECO:0000256" key="3">
    <source>
        <dbReference type="ARBA" id="ARBA00022475"/>
    </source>
</evidence>
<keyword evidence="2" id="KW-0193">Cuticle</keyword>
<evidence type="ECO:0000256" key="7">
    <source>
        <dbReference type="ARBA" id="ARBA00023136"/>
    </source>
</evidence>
<organism evidence="10 11">
    <name type="scientific">Mesorhabditis belari</name>
    <dbReference type="NCBI Taxonomy" id="2138241"/>
    <lineage>
        <taxon>Eukaryota</taxon>
        <taxon>Metazoa</taxon>
        <taxon>Ecdysozoa</taxon>
        <taxon>Nematoda</taxon>
        <taxon>Chromadorea</taxon>
        <taxon>Rhabditida</taxon>
        <taxon>Rhabditina</taxon>
        <taxon>Rhabditomorpha</taxon>
        <taxon>Rhabditoidea</taxon>
        <taxon>Rhabditidae</taxon>
        <taxon>Mesorhabditinae</taxon>
        <taxon>Mesorhabditis</taxon>
    </lineage>
</organism>
<accession>A0AAF3EF09</accession>
<comment type="subcellular location">
    <subcellularLocation>
        <location evidence="1">Cell membrane</location>
        <topology evidence="1">Single-pass type I membrane protein</topology>
    </subcellularLocation>
</comment>
<dbReference type="InterPro" id="IPR051962">
    <property type="entry name" value="Cuticlin"/>
</dbReference>
<evidence type="ECO:0000256" key="8">
    <source>
        <dbReference type="SAM" id="Phobius"/>
    </source>
</evidence>
<dbReference type="PANTHER" id="PTHR22907:SF39">
    <property type="entry name" value="ZP DOMAIN-CONTAINING PROTEIN"/>
    <property type="match status" value="1"/>
</dbReference>
<evidence type="ECO:0000256" key="4">
    <source>
        <dbReference type="ARBA" id="ARBA00022692"/>
    </source>
</evidence>
<keyword evidence="7 8" id="KW-0472">Membrane</keyword>
<dbReference type="Pfam" id="PF25057">
    <property type="entry name" value="CUT_N"/>
    <property type="match status" value="1"/>
</dbReference>
<evidence type="ECO:0000256" key="1">
    <source>
        <dbReference type="ARBA" id="ARBA00004251"/>
    </source>
</evidence>
<dbReference type="PANTHER" id="PTHR22907">
    <property type="entry name" value="GH04558P"/>
    <property type="match status" value="1"/>
</dbReference>
<keyword evidence="10" id="KW-1185">Reference proteome</keyword>